<dbReference type="PANTHER" id="PTHR31719">
    <property type="entry name" value="NAC TRANSCRIPTION FACTOR 56"/>
    <property type="match status" value="1"/>
</dbReference>
<name>A0A5J5ALF9_9ASTE</name>
<keyword evidence="1" id="KW-0805">Transcription regulation</keyword>
<dbReference type="SUPFAM" id="SSF101941">
    <property type="entry name" value="NAC domain"/>
    <property type="match status" value="1"/>
</dbReference>
<keyword evidence="3" id="KW-0804">Transcription</keyword>
<accession>A0A5J5ALF9</accession>
<evidence type="ECO:0000256" key="1">
    <source>
        <dbReference type="ARBA" id="ARBA00023015"/>
    </source>
</evidence>
<dbReference type="AlphaFoldDB" id="A0A5J5ALF9"/>
<reference evidence="6 7" key="1">
    <citation type="submission" date="2019-09" db="EMBL/GenBank/DDBJ databases">
        <title>A chromosome-level genome assembly of the Chinese tupelo Nyssa sinensis.</title>
        <authorList>
            <person name="Yang X."/>
            <person name="Kang M."/>
            <person name="Yang Y."/>
            <person name="Xiong H."/>
            <person name="Wang M."/>
            <person name="Zhang Z."/>
            <person name="Wang Z."/>
            <person name="Wu H."/>
            <person name="Ma T."/>
            <person name="Liu J."/>
            <person name="Xi Z."/>
        </authorList>
    </citation>
    <scope>NUCLEOTIDE SEQUENCE [LARGE SCALE GENOMIC DNA]</scope>
    <source>
        <strain evidence="6">J267</strain>
        <tissue evidence="6">Leaf</tissue>
    </source>
</reference>
<dbReference type="Proteomes" id="UP000325577">
    <property type="component" value="Linkage Group LG2"/>
</dbReference>
<dbReference type="InterPro" id="IPR036093">
    <property type="entry name" value="NAC_dom_sf"/>
</dbReference>
<gene>
    <name evidence="6" type="ORF">F0562_005793</name>
</gene>
<protein>
    <recommendedName>
        <fullName evidence="5">NAC domain-containing protein</fullName>
    </recommendedName>
</protein>
<feature type="domain" description="NAC" evidence="5">
    <location>
        <begin position="8"/>
        <end position="156"/>
    </location>
</feature>
<evidence type="ECO:0000256" key="4">
    <source>
        <dbReference type="ARBA" id="ARBA00023242"/>
    </source>
</evidence>
<dbReference type="OrthoDB" id="1877845at2759"/>
<dbReference type="Gene3D" id="2.170.150.80">
    <property type="entry name" value="NAC domain"/>
    <property type="match status" value="1"/>
</dbReference>
<evidence type="ECO:0000259" key="5">
    <source>
        <dbReference type="PROSITE" id="PS51005"/>
    </source>
</evidence>
<sequence>MGDSGVNLPPGFQFDPTDEELILHFLYHKVARLPFNPNLIPELDLFPCDPWEVNGKALSSGNRWYFFSQMIENRVTENGYWKQLDIDEPVVTSATKNVGIKKNLVFFMGETPGGIKTDWIMQEYHLSNGLAAVSSKRRENQKLDLNKWVLCCIQERNGNCPGSYHHGSYDDEPELSFLDEVFLSMDDDGDEISFAN</sequence>
<evidence type="ECO:0000313" key="6">
    <source>
        <dbReference type="EMBL" id="KAA8531084.1"/>
    </source>
</evidence>
<dbReference type="PANTHER" id="PTHR31719:SF85">
    <property type="entry name" value="NAC DOMAIN-CONTAINING PROTEIN"/>
    <property type="match status" value="1"/>
</dbReference>
<dbReference type="InterPro" id="IPR003441">
    <property type="entry name" value="NAC-dom"/>
</dbReference>
<evidence type="ECO:0000313" key="7">
    <source>
        <dbReference type="Proteomes" id="UP000325577"/>
    </source>
</evidence>
<proteinExistence type="predicted"/>
<dbReference type="GO" id="GO:0048731">
    <property type="term" value="P:system development"/>
    <property type="evidence" value="ECO:0007669"/>
    <property type="project" value="TreeGrafter"/>
</dbReference>
<keyword evidence="2" id="KW-0238">DNA-binding</keyword>
<organism evidence="6 7">
    <name type="scientific">Nyssa sinensis</name>
    <dbReference type="NCBI Taxonomy" id="561372"/>
    <lineage>
        <taxon>Eukaryota</taxon>
        <taxon>Viridiplantae</taxon>
        <taxon>Streptophyta</taxon>
        <taxon>Embryophyta</taxon>
        <taxon>Tracheophyta</taxon>
        <taxon>Spermatophyta</taxon>
        <taxon>Magnoliopsida</taxon>
        <taxon>eudicotyledons</taxon>
        <taxon>Gunneridae</taxon>
        <taxon>Pentapetalae</taxon>
        <taxon>asterids</taxon>
        <taxon>Cornales</taxon>
        <taxon>Nyssaceae</taxon>
        <taxon>Nyssa</taxon>
    </lineage>
</organism>
<keyword evidence="4" id="KW-0539">Nucleus</keyword>
<keyword evidence="7" id="KW-1185">Reference proteome</keyword>
<evidence type="ECO:0000256" key="3">
    <source>
        <dbReference type="ARBA" id="ARBA00023163"/>
    </source>
</evidence>
<dbReference type="GO" id="GO:0006355">
    <property type="term" value="P:regulation of DNA-templated transcription"/>
    <property type="evidence" value="ECO:0007669"/>
    <property type="project" value="InterPro"/>
</dbReference>
<dbReference type="GO" id="GO:0003677">
    <property type="term" value="F:DNA binding"/>
    <property type="evidence" value="ECO:0007669"/>
    <property type="project" value="UniProtKB-KW"/>
</dbReference>
<evidence type="ECO:0000256" key="2">
    <source>
        <dbReference type="ARBA" id="ARBA00023125"/>
    </source>
</evidence>
<dbReference type="Pfam" id="PF02365">
    <property type="entry name" value="NAM"/>
    <property type="match status" value="1"/>
</dbReference>
<dbReference type="EMBL" id="CM018043">
    <property type="protein sequence ID" value="KAA8531084.1"/>
    <property type="molecule type" value="Genomic_DNA"/>
</dbReference>
<dbReference type="PROSITE" id="PS51005">
    <property type="entry name" value="NAC"/>
    <property type="match status" value="1"/>
</dbReference>